<evidence type="ECO:0000313" key="1">
    <source>
        <dbReference type="EMBL" id="KIM60568.1"/>
    </source>
</evidence>
<organism evidence="1 2">
    <name type="scientific">Scleroderma citrinum Foug A</name>
    <dbReference type="NCBI Taxonomy" id="1036808"/>
    <lineage>
        <taxon>Eukaryota</taxon>
        <taxon>Fungi</taxon>
        <taxon>Dikarya</taxon>
        <taxon>Basidiomycota</taxon>
        <taxon>Agaricomycotina</taxon>
        <taxon>Agaricomycetes</taxon>
        <taxon>Agaricomycetidae</taxon>
        <taxon>Boletales</taxon>
        <taxon>Sclerodermatineae</taxon>
        <taxon>Sclerodermataceae</taxon>
        <taxon>Scleroderma</taxon>
    </lineage>
</organism>
<accession>A0A0C2ZFW0</accession>
<dbReference type="Proteomes" id="UP000053989">
    <property type="component" value="Unassembled WGS sequence"/>
</dbReference>
<sequence>KNTESIFTRQTDPFAAPRVEYILQNVKIGTDLTAEEKDEVTKLITEYADVFTCSLGEVLPIPGAQVDLNIPEDVTFRTTVHQRPMNPPQRQFMHKWVDQMLNASLIETAEIPCIKHVAPTVLTQKVH</sequence>
<gene>
    <name evidence="1" type="ORF">SCLCIDRAFT_87236</name>
</gene>
<proteinExistence type="predicted"/>
<dbReference type="InParanoid" id="A0A0C2ZFW0"/>
<feature type="non-terminal residue" evidence="1">
    <location>
        <position position="1"/>
    </location>
</feature>
<reference evidence="2" key="2">
    <citation type="submission" date="2015-01" db="EMBL/GenBank/DDBJ databases">
        <title>Evolutionary Origins and Diversification of the Mycorrhizal Mutualists.</title>
        <authorList>
            <consortium name="DOE Joint Genome Institute"/>
            <consortium name="Mycorrhizal Genomics Consortium"/>
            <person name="Kohler A."/>
            <person name="Kuo A."/>
            <person name="Nagy L.G."/>
            <person name="Floudas D."/>
            <person name="Copeland A."/>
            <person name="Barry K.W."/>
            <person name="Cichocki N."/>
            <person name="Veneault-Fourrey C."/>
            <person name="LaButti K."/>
            <person name="Lindquist E.A."/>
            <person name="Lipzen A."/>
            <person name="Lundell T."/>
            <person name="Morin E."/>
            <person name="Murat C."/>
            <person name="Riley R."/>
            <person name="Ohm R."/>
            <person name="Sun H."/>
            <person name="Tunlid A."/>
            <person name="Henrissat B."/>
            <person name="Grigoriev I.V."/>
            <person name="Hibbett D.S."/>
            <person name="Martin F."/>
        </authorList>
    </citation>
    <scope>NUCLEOTIDE SEQUENCE [LARGE SCALE GENOMIC DNA]</scope>
    <source>
        <strain evidence="2">Foug A</strain>
    </source>
</reference>
<protein>
    <submittedName>
        <fullName evidence="1">Uncharacterized protein</fullName>
    </submittedName>
</protein>
<keyword evidence="2" id="KW-1185">Reference proteome</keyword>
<name>A0A0C2ZFW0_9AGAM</name>
<dbReference type="OrthoDB" id="3363652at2759"/>
<dbReference type="HOGENOM" id="CLU_119163_0_1_1"/>
<feature type="non-terminal residue" evidence="1">
    <location>
        <position position="127"/>
    </location>
</feature>
<evidence type="ECO:0000313" key="2">
    <source>
        <dbReference type="Proteomes" id="UP000053989"/>
    </source>
</evidence>
<reference evidence="1 2" key="1">
    <citation type="submission" date="2014-04" db="EMBL/GenBank/DDBJ databases">
        <authorList>
            <consortium name="DOE Joint Genome Institute"/>
            <person name="Kuo A."/>
            <person name="Kohler A."/>
            <person name="Nagy L.G."/>
            <person name="Floudas D."/>
            <person name="Copeland A."/>
            <person name="Barry K.W."/>
            <person name="Cichocki N."/>
            <person name="Veneault-Fourrey C."/>
            <person name="LaButti K."/>
            <person name="Lindquist E.A."/>
            <person name="Lipzen A."/>
            <person name="Lundell T."/>
            <person name="Morin E."/>
            <person name="Murat C."/>
            <person name="Sun H."/>
            <person name="Tunlid A."/>
            <person name="Henrissat B."/>
            <person name="Grigoriev I.V."/>
            <person name="Hibbett D.S."/>
            <person name="Martin F."/>
            <person name="Nordberg H.P."/>
            <person name="Cantor M.N."/>
            <person name="Hua S.X."/>
        </authorList>
    </citation>
    <scope>NUCLEOTIDE SEQUENCE [LARGE SCALE GENOMIC DNA]</scope>
    <source>
        <strain evidence="1 2">Foug A</strain>
    </source>
</reference>
<dbReference type="EMBL" id="KN822060">
    <property type="protein sequence ID" value="KIM60568.1"/>
    <property type="molecule type" value="Genomic_DNA"/>
</dbReference>
<dbReference type="AlphaFoldDB" id="A0A0C2ZFW0"/>